<evidence type="ECO:0000313" key="4">
    <source>
        <dbReference type="Proteomes" id="UP000011087"/>
    </source>
</evidence>
<dbReference type="EnsemblProtists" id="EKX50785">
    <property type="protein sequence ID" value="EKX50785"/>
    <property type="gene ID" value="GUITHDRAFT_103375"/>
</dbReference>
<dbReference type="GeneID" id="17307374"/>
<dbReference type="PaxDb" id="55529-EKX50785"/>
<evidence type="ECO:0000313" key="3">
    <source>
        <dbReference type="EnsemblProtists" id="EKX50785"/>
    </source>
</evidence>
<evidence type="ECO:0000313" key="2">
    <source>
        <dbReference type="EMBL" id="EKX50785.1"/>
    </source>
</evidence>
<dbReference type="EMBL" id="JH992977">
    <property type="protein sequence ID" value="EKX50785.1"/>
    <property type="molecule type" value="Genomic_DNA"/>
</dbReference>
<reference evidence="4" key="2">
    <citation type="submission" date="2012-11" db="EMBL/GenBank/DDBJ databases">
        <authorList>
            <person name="Kuo A."/>
            <person name="Curtis B.A."/>
            <person name="Tanifuji G."/>
            <person name="Burki F."/>
            <person name="Gruber A."/>
            <person name="Irimia M."/>
            <person name="Maruyama S."/>
            <person name="Arias M.C."/>
            <person name="Ball S.G."/>
            <person name="Gile G.H."/>
            <person name="Hirakawa Y."/>
            <person name="Hopkins J.F."/>
            <person name="Rensing S.A."/>
            <person name="Schmutz J."/>
            <person name="Symeonidi A."/>
            <person name="Elias M."/>
            <person name="Eveleigh R.J."/>
            <person name="Herman E.K."/>
            <person name="Klute M.J."/>
            <person name="Nakayama T."/>
            <person name="Obornik M."/>
            <person name="Reyes-Prieto A."/>
            <person name="Armbrust E.V."/>
            <person name="Aves S.J."/>
            <person name="Beiko R.G."/>
            <person name="Coutinho P."/>
            <person name="Dacks J.B."/>
            <person name="Durnford D.G."/>
            <person name="Fast N.M."/>
            <person name="Green B.R."/>
            <person name="Grisdale C."/>
            <person name="Hempe F."/>
            <person name="Henrissat B."/>
            <person name="Hoppner M.P."/>
            <person name="Ishida K.-I."/>
            <person name="Kim E."/>
            <person name="Koreny L."/>
            <person name="Kroth P.G."/>
            <person name="Liu Y."/>
            <person name="Malik S.-B."/>
            <person name="Maier U.G."/>
            <person name="McRose D."/>
            <person name="Mock T."/>
            <person name="Neilson J.A."/>
            <person name="Onodera N.T."/>
            <person name="Poole A.M."/>
            <person name="Pritham E.J."/>
            <person name="Richards T.A."/>
            <person name="Rocap G."/>
            <person name="Roy S.W."/>
            <person name="Sarai C."/>
            <person name="Schaack S."/>
            <person name="Shirato S."/>
            <person name="Slamovits C.H."/>
            <person name="Spencer D.F."/>
            <person name="Suzuki S."/>
            <person name="Worden A.Z."/>
            <person name="Zauner S."/>
            <person name="Barry K."/>
            <person name="Bell C."/>
            <person name="Bharti A.K."/>
            <person name="Crow J.A."/>
            <person name="Grimwood J."/>
            <person name="Kramer R."/>
            <person name="Lindquist E."/>
            <person name="Lucas S."/>
            <person name="Salamov A."/>
            <person name="McFadden G.I."/>
            <person name="Lane C.E."/>
            <person name="Keeling P.J."/>
            <person name="Gray M.W."/>
            <person name="Grigoriev I.V."/>
            <person name="Archibald J.M."/>
        </authorList>
    </citation>
    <scope>NUCLEOTIDE SEQUENCE</scope>
    <source>
        <strain evidence="4">CCMP2712</strain>
    </source>
</reference>
<proteinExistence type="predicted"/>
<evidence type="ECO:0000256" key="1">
    <source>
        <dbReference type="SAM" id="MobiDB-lite"/>
    </source>
</evidence>
<dbReference type="HOGENOM" id="CLU_786297_0_0_1"/>
<sequence>MLMGAYSAIRYKEVPHIMTQNAITEAQHNQTMMTLMKTHSHLQASETSILKQGSSTNGLDLDRQKNSGLAGDASIHWHISRLEQSYESREKWLSPSESAIAIRIHAMLLHWFARLGWNCESKKTCESSIIHMLELTFKEIEKLQNENLKYKHLSQDDSYGSELRSISRINDSAHTKSIHVSEPKKSPSLCVESSNPSLLNYQRNKYFPVAVDIESEAMRNFVDLGEMSELAASRRDRSHQELDEEDISKLRFQMNATIEELHKSVNSMRDQSSDFDDPIESSRFRSSRGEFLPAEDEPTENLRQVEASLDDVSRSLSAQEKAVNLLSMALEGSLKTAKREDDMKSYIRTARRK</sequence>
<dbReference type="Proteomes" id="UP000011087">
    <property type="component" value="Unassembled WGS sequence"/>
</dbReference>
<reference evidence="2 4" key="1">
    <citation type="journal article" date="2012" name="Nature">
        <title>Algal genomes reveal evolutionary mosaicism and the fate of nucleomorphs.</title>
        <authorList>
            <consortium name="DOE Joint Genome Institute"/>
            <person name="Curtis B.A."/>
            <person name="Tanifuji G."/>
            <person name="Burki F."/>
            <person name="Gruber A."/>
            <person name="Irimia M."/>
            <person name="Maruyama S."/>
            <person name="Arias M.C."/>
            <person name="Ball S.G."/>
            <person name="Gile G.H."/>
            <person name="Hirakawa Y."/>
            <person name="Hopkins J.F."/>
            <person name="Kuo A."/>
            <person name="Rensing S.A."/>
            <person name="Schmutz J."/>
            <person name="Symeonidi A."/>
            <person name="Elias M."/>
            <person name="Eveleigh R.J."/>
            <person name="Herman E.K."/>
            <person name="Klute M.J."/>
            <person name="Nakayama T."/>
            <person name="Obornik M."/>
            <person name="Reyes-Prieto A."/>
            <person name="Armbrust E.V."/>
            <person name="Aves S.J."/>
            <person name="Beiko R.G."/>
            <person name="Coutinho P."/>
            <person name="Dacks J.B."/>
            <person name="Durnford D.G."/>
            <person name="Fast N.M."/>
            <person name="Green B.R."/>
            <person name="Grisdale C.J."/>
            <person name="Hempel F."/>
            <person name="Henrissat B."/>
            <person name="Hoppner M.P."/>
            <person name="Ishida K."/>
            <person name="Kim E."/>
            <person name="Koreny L."/>
            <person name="Kroth P.G."/>
            <person name="Liu Y."/>
            <person name="Malik S.B."/>
            <person name="Maier U.G."/>
            <person name="McRose D."/>
            <person name="Mock T."/>
            <person name="Neilson J.A."/>
            <person name="Onodera N.T."/>
            <person name="Poole A.M."/>
            <person name="Pritham E.J."/>
            <person name="Richards T.A."/>
            <person name="Rocap G."/>
            <person name="Roy S.W."/>
            <person name="Sarai C."/>
            <person name="Schaack S."/>
            <person name="Shirato S."/>
            <person name="Slamovits C.H."/>
            <person name="Spencer D.F."/>
            <person name="Suzuki S."/>
            <person name="Worden A.Z."/>
            <person name="Zauner S."/>
            <person name="Barry K."/>
            <person name="Bell C."/>
            <person name="Bharti A.K."/>
            <person name="Crow J.A."/>
            <person name="Grimwood J."/>
            <person name="Kramer R."/>
            <person name="Lindquist E."/>
            <person name="Lucas S."/>
            <person name="Salamov A."/>
            <person name="McFadden G.I."/>
            <person name="Lane C.E."/>
            <person name="Keeling P.J."/>
            <person name="Gray M.W."/>
            <person name="Grigoriev I.V."/>
            <person name="Archibald J.M."/>
        </authorList>
    </citation>
    <scope>NUCLEOTIDE SEQUENCE</scope>
    <source>
        <strain evidence="2 4">CCMP2712</strain>
    </source>
</reference>
<dbReference type="RefSeq" id="XP_005837765.1">
    <property type="nucleotide sequence ID" value="XM_005837708.1"/>
</dbReference>
<organism evidence="2">
    <name type="scientific">Guillardia theta (strain CCMP2712)</name>
    <name type="common">Cryptophyte</name>
    <dbReference type="NCBI Taxonomy" id="905079"/>
    <lineage>
        <taxon>Eukaryota</taxon>
        <taxon>Cryptophyceae</taxon>
        <taxon>Pyrenomonadales</taxon>
        <taxon>Geminigeraceae</taxon>
        <taxon>Guillardia</taxon>
    </lineage>
</organism>
<dbReference type="AlphaFoldDB" id="L1JRJ8"/>
<accession>L1JRJ8</accession>
<name>L1JRJ8_GUITC</name>
<protein>
    <submittedName>
        <fullName evidence="2 3">Uncharacterized protein</fullName>
    </submittedName>
</protein>
<gene>
    <name evidence="2" type="ORF">GUITHDRAFT_103375</name>
</gene>
<feature type="region of interest" description="Disordered" evidence="1">
    <location>
        <begin position="266"/>
        <end position="299"/>
    </location>
</feature>
<reference evidence="3" key="3">
    <citation type="submission" date="2015-06" db="UniProtKB">
        <authorList>
            <consortium name="EnsemblProtists"/>
        </authorList>
    </citation>
    <scope>IDENTIFICATION</scope>
</reference>
<dbReference type="KEGG" id="gtt:GUITHDRAFT_103375"/>
<keyword evidence="4" id="KW-1185">Reference proteome</keyword>